<feature type="region of interest" description="Disordered" evidence="1">
    <location>
        <begin position="1"/>
        <end position="41"/>
    </location>
</feature>
<proteinExistence type="predicted"/>
<gene>
    <name evidence="2" type="ORF">NDU88_005180</name>
</gene>
<comment type="caution">
    <text evidence="2">The sequence shown here is derived from an EMBL/GenBank/DDBJ whole genome shotgun (WGS) entry which is preliminary data.</text>
</comment>
<evidence type="ECO:0000313" key="2">
    <source>
        <dbReference type="EMBL" id="KAJ1100091.1"/>
    </source>
</evidence>
<dbReference type="AlphaFoldDB" id="A0AAV7M9M5"/>
<evidence type="ECO:0000256" key="1">
    <source>
        <dbReference type="SAM" id="MobiDB-lite"/>
    </source>
</evidence>
<keyword evidence="3" id="KW-1185">Reference proteome</keyword>
<dbReference type="Proteomes" id="UP001066276">
    <property type="component" value="Chromosome 10"/>
</dbReference>
<dbReference type="EMBL" id="JANPWB010000014">
    <property type="protein sequence ID" value="KAJ1100091.1"/>
    <property type="molecule type" value="Genomic_DNA"/>
</dbReference>
<reference evidence="2" key="1">
    <citation type="journal article" date="2022" name="bioRxiv">
        <title>Sequencing and chromosome-scale assembly of the giantPleurodeles waltlgenome.</title>
        <authorList>
            <person name="Brown T."/>
            <person name="Elewa A."/>
            <person name="Iarovenko S."/>
            <person name="Subramanian E."/>
            <person name="Araus A.J."/>
            <person name="Petzold A."/>
            <person name="Susuki M."/>
            <person name="Suzuki K.-i.T."/>
            <person name="Hayashi T."/>
            <person name="Toyoda A."/>
            <person name="Oliveira C."/>
            <person name="Osipova E."/>
            <person name="Leigh N.D."/>
            <person name="Simon A."/>
            <person name="Yun M.H."/>
        </authorList>
    </citation>
    <scope>NUCLEOTIDE SEQUENCE</scope>
    <source>
        <strain evidence="2">20211129_DDA</strain>
        <tissue evidence="2">Liver</tissue>
    </source>
</reference>
<name>A0AAV7M9M5_PLEWA</name>
<organism evidence="2 3">
    <name type="scientific">Pleurodeles waltl</name>
    <name type="common">Iberian ribbed newt</name>
    <dbReference type="NCBI Taxonomy" id="8319"/>
    <lineage>
        <taxon>Eukaryota</taxon>
        <taxon>Metazoa</taxon>
        <taxon>Chordata</taxon>
        <taxon>Craniata</taxon>
        <taxon>Vertebrata</taxon>
        <taxon>Euteleostomi</taxon>
        <taxon>Amphibia</taxon>
        <taxon>Batrachia</taxon>
        <taxon>Caudata</taxon>
        <taxon>Salamandroidea</taxon>
        <taxon>Salamandridae</taxon>
        <taxon>Pleurodelinae</taxon>
        <taxon>Pleurodeles</taxon>
    </lineage>
</organism>
<evidence type="ECO:0000313" key="3">
    <source>
        <dbReference type="Proteomes" id="UP001066276"/>
    </source>
</evidence>
<feature type="compositionally biased region" description="Basic and acidic residues" evidence="1">
    <location>
        <begin position="13"/>
        <end position="30"/>
    </location>
</feature>
<sequence>MVKHNTKQQKLFFENKHPTRQTDRDPHQDLSQDPSEDDTKQDFKEILIDVRTSLTAIDAKLDLLTSRLDQLEKLNL</sequence>
<protein>
    <submittedName>
        <fullName evidence="2">Uncharacterized protein</fullName>
    </submittedName>
</protein>
<accession>A0AAV7M9M5</accession>